<dbReference type="InterPro" id="IPR050951">
    <property type="entry name" value="Retrovirus_Pol_polyprotein"/>
</dbReference>
<dbReference type="Gramene" id="C.cajan_06782.t">
    <property type="protein sequence ID" value="C.cajan_06782.t"/>
    <property type="gene ID" value="C.cajan_06782"/>
</dbReference>
<evidence type="ECO:0000313" key="3">
    <source>
        <dbReference type="Proteomes" id="UP000075243"/>
    </source>
</evidence>
<protein>
    <submittedName>
        <fullName evidence="2">Pro-Pol polyprotein</fullName>
    </submittedName>
</protein>
<dbReference type="InterPro" id="IPR001584">
    <property type="entry name" value="Integrase_cat-core"/>
</dbReference>
<dbReference type="EMBL" id="CM003604">
    <property type="protein sequence ID" value="KYP74300.1"/>
    <property type="molecule type" value="Genomic_DNA"/>
</dbReference>
<reference evidence="2 3" key="1">
    <citation type="journal article" date="2012" name="Nat. Biotechnol.">
        <title>Draft genome sequence of pigeonpea (Cajanus cajan), an orphan legume crop of resource-poor farmers.</title>
        <authorList>
            <person name="Varshney R.K."/>
            <person name="Chen W."/>
            <person name="Li Y."/>
            <person name="Bharti A.K."/>
            <person name="Saxena R.K."/>
            <person name="Schlueter J.A."/>
            <person name="Donoghue M.T."/>
            <person name="Azam S."/>
            <person name="Fan G."/>
            <person name="Whaley A.M."/>
            <person name="Farmer A.D."/>
            <person name="Sheridan J."/>
            <person name="Iwata A."/>
            <person name="Tuteja R."/>
            <person name="Penmetsa R.V."/>
            <person name="Wu W."/>
            <person name="Upadhyaya H.D."/>
            <person name="Yang S.P."/>
            <person name="Shah T."/>
            <person name="Saxena K.B."/>
            <person name="Michael T."/>
            <person name="McCombie W.R."/>
            <person name="Yang B."/>
            <person name="Zhang G."/>
            <person name="Yang H."/>
            <person name="Wang J."/>
            <person name="Spillane C."/>
            <person name="Cook D.R."/>
            <person name="May G.D."/>
            <person name="Xu X."/>
            <person name="Jackson S.A."/>
        </authorList>
    </citation>
    <scope>NUCLEOTIDE SEQUENCE [LARGE SCALE GENOMIC DNA]</scope>
    <source>
        <strain evidence="3">cv. Asha</strain>
    </source>
</reference>
<dbReference type="Proteomes" id="UP000075243">
    <property type="component" value="Chromosome 2"/>
</dbReference>
<name>A0A151U4U1_CAJCA</name>
<accession>A0A151U4U1</accession>
<dbReference type="PANTHER" id="PTHR37984:SF5">
    <property type="entry name" value="PROTEIN NYNRIN-LIKE"/>
    <property type="match status" value="1"/>
</dbReference>
<organism evidence="2 3">
    <name type="scientific">Cajanus cajan</name>
    <name type="common">Pigeon pea</name>
    <name type="synonym">Cajanus indicus</name>
    <dbReference type="NCBI Taxonomy" id="3821"/>
    <lineage>
        <taxon>Eukaryota</taxon>
        <taxon>Viridiplantae</taxon>
        <taxon>Streptophyta</taxon>
        <taxon>Embryophyta</taxon>
        <taxon>Tracheophyta</taxon>
        <taxon>Spermatophyta</taxon>
        <taxon>Magnoliopsida</taxon>
        <taxon>eudicotyledons</taxon>
        <taxon>Gunneridae</taxon>
        <taxon>Pentapetalae</taxon>
        <taxon>rosids</taxon>
        <taxon>fabids</taxon>
        <taxon>Fabales</taxon>
        <taxon>Fabaceae</taxon>
        <taxon>Papilionoideae</taxon>
        <taxon>50 kb inversion clade</taxon>
        <taxon>NPAAA clade</taxon>
        <taxon>indigoferoid/millettioid clade</taxon>
        <taxon>Phaseoleae</taxon>
        <taxon>Cajanus</taxon>
    </lineage>
</organism>
<feature type="domain" description="Integrase catalytic" evidence="1">
    <location>
        <begin position="442"/>
        <end position="602"/>
    </location>
</feature>
<dbReference type="InterPro" id="IPR012337">
    <property type="entry name" value="RNaseH-like_sf"/>
</dbReference>
<dbReference type="SUPFAM" id="SSF53098">
    <property type="entry name" value="Ribonuclease H-like"/>
    <property type="match status" value="1"/>
</dbReference>
<dbReference type="Pfam" id="PF00665">
    <property type="entry name" value="rve"/>
    <property type="match status" value="1"/>
</dbReference>
<dbReference type="GO" id="GO:0003676">
    <property type="term" value="F:nucleic acid binding"/>
    <property type="evidence" value="ECO:0007669"/>
    <property type="project" value="InterPro"/>
</dbReference>
<evidence type="ECO:0000259" key="1">
    <source>
        <dbReference type="PROSITE" id="PS50994"/>
    </source>
</evidence>
<dbReference type="InterPro" id="IPR036397">
    <property type="entry name" value="RNaseH_sf"/>
</dbReference>
<dbReference type="AlphaFoldDB" id="A0A151U4U1"/>
<evidence type="ECO:0000313" key="2">
    <source>
        <dbReference type="EMBL" id="KYP74300.1"/>
    </source>
</evidence>
<proteinExistence type="predicted"/>
<dbReference type="PANTHER" id="PTHR37984">
    <property type="entry name" value="PROTEIN CBG26694"/>
    <property type="match status" value="1"/>
</dbReference>
<gene>
    <name evidence="2" type="ORF">KK1_006972</name>
</gene>
<keyword evidence="3" id="KW-1185">Reference proteome</keyword>
<dbReference type="PROSITE" id="PS50994">
    <property type="entry name" value="INTEGRASE"/>
    <property type="match status" value="1"/>
</dbReference>
<dbReference type="Gene3D" id="3.30.420.10">
    <property type="entry name" value="Ribonuclease H-like superfamily/Ribonuclease H"/>
    <property type="match status" value="1"/>
</dbReference>
<dbReference type="GO" id="GO:0015074">
    <property type="term" value="P:DNA integration"/>
    <property type="evidence" value="ECO:0007669"/>
    <property type="project" value="InterPro"/>
</dbReference>
<sequence length="611" mass="71060">MKYFFFRGETKVSIVDLMNVKKQSHETLYDYLNRFRQLKSRCYTSIPEHELVKIAATRLNFSIRKKLVNEQLRDMAQLAEKVRRIKQIKLENERLRKFDRFVRKEKVAYLENAEVGDDANCEISSEDFEVNIAELRPGLTYQCQILKPGDNTEGSFLTNKYSFDVTKADKIFDILLKDKQIALPENHKILPFEQRKGKFFCKYLNMYGHWTNNCVHFRDMIEKAITDGRLTFEEKDMKVDTDPFAAHTGYVEPVSMGINMVEVNIEDDENIEPISDEKLEELMDDFAKEEEPIYPKEGDSLVKFLSKKKEADREVMLCPRCSVVFDKAAAKAFEESEIMKSYKDEKLREKPKPNIGSSARLTMRQVHMPQYNAPMGKMEMYNSSKFGNTFVSNANVPVEKWNAPPRPMVGGMSRGKQEMNYVGHPTSRVIYYLSRMLVGAEIRYWPFRGWAIDIIGQIHPPSLKNHKYILVAIDYFTKWVEEIPLKEIEQKDIIDFVEDHIIRRFGILQTITSDQGTVFTGRKVVQYAESRGIKLITSTPYYAQANGQVEAANKLIISLIKKHVSSKPRNWHETLVQILWAYRNSPRNATKTNPYKLVYGHEAILPIDINL</sequence>